<name>A0A498I615_MALDO</name>
<organism evidence="1 2">
    <name type="scientific">Malus domestica</name>
    <name type="common">Apple</name>
    <name type="synonym">Pyrus malus</name>
    <dbReference type="NCBI Taxonomy" id="3750"/>
    <lineage>
        <taxon>Eukaryota</taxon>
        <taxon>Viridiplantae</taxon>
        <taxon>Streptophyta</taxon>
        <taxon>Embryophyta</taxon>
        <taxon>Tracheophyta</taxon>
        <taxon>Spermatophyta</taxon>
        <taxon>Magnoliopsida</taxon>
        <taxon>eudicotyledons</taxon>
        <taxon>Gunneridae</taxon>
        <taxon>Pentapetalae</taxon>
        <taxon>rosids</taxon>
        <taxon>fabids</taxon>
        <taxon>Rosales</taxon>
        <taxon>Rosaceae</taxon>
        <taxon>Amygdaloideae</taxon>
        <taxon>Maleae</taxon>
        <taxon>Malus</taxon>
    </lineage>
</organism>
<dbReference type="Proteomes" id="UP000290289">
    <property type="component" value="Chromosome 14"/>
</dbReference>
<keyword evidence="2" id="KW-1185">Reference proteome</keyword>
<sequence>MMMLEGMYEANSNLQKGITQDIHGHSLKFGGSATEVSIDVHQSSGGQLTLLPLNASTPESNVR</sequence>
<comment type="caution">
    <text evidence="1">The sequence shown here is derived from an EMBL/GenBank/DDBJ whole genome shotgun (WGS) entry which is preliminary data.</text>
</comment>
<reference evidence="1 2" key="1">
    <citation type="submission" date="2018-10" db="EMBL/GenBank/DDBJ databases">
        <title>A high-quality apple genome assembly.</title>
        <authorList>
            <person name="Hu J."/>
        </authorList>
    </citation>
    <scope>NUCLEOTIDE SEQUENCE [LARGE SCALE GENOMIC DNA]</scope>
    <source>
        <strain evidence="2">cv. HFTH1</strain>
        <tissue evidence="1">Young leaf</tissue>
    </source>
</reference>
<dbReference type="AlphaFoldDB" id="A0A498I615"/>
<evidence type="ECO:0000313" key="2">
    <source>
        <dbReference type="Proteomes" id="UP000290289"/>
    </source>
</evidence>
<protein>
    <submittedName>
        <fullName evidence="1">Uncharacterized protein</fullName>
    </submittedName>
</protein>
<proteinExistence type="predicted"/>
<evidence type="ECO:0000313" key="1">
    <source>
        <dbReference type="EMBL" id="RXH77525.1"/>
    </source>
</evidence>
<accession>A0A498I615</accession>
<gene>
    <name evidence="1" type="ORF">DVH24_023799</name>
</gene>
<dbReference type="EMBL" id="RDQH01000340">
    <property type="protein sequence ID" value="RXH77525.1"/>
    <property type="molecule type" value="Genomic_DNA"/>
</dbReference>